<dbReference type="Proteomes" id="UP001164632">
    <property type="component" value="Chromosome"/>
</dbReference>
<dbReference type="RefSeq" id="WP_267930797.1">
    <property type="nucleotide sequence ID" value="NZ_CP113257.1"/>
</dbReference>
<evidence type="ECO:0000313" key="2">
    <source>
        <dbReference type="Proteomes" id="UP001164632"/>
    </source>
</evidence>
<accession>A0AA47HWW0</accession>
<evidence type="ECO:0000313" key="1">
    <source>
        <dbReference type="EMBL" id="WAE51178.1"/>
    </source>
</evidence>
<protein>
    <submittedName>
        <fullName evidence="1">Uncharacterized protein</fullName>
    </submittedName>
</protein>
<dbReference type="AlphaFoldDB" id="A0AA47HWW0"/>
<gene>
    <name evidence="1" type="ORF">OSV15_16035</name>
</gene>
<proteinExistence type="predicted"/>
<reference evidence="1" key="1">
    <citation type="submission" date="2022-11" db="EMBL/GenBank/DDBJ databases">
        <title>Genomic of Pseudomonas TF18.</title>
        <authorList>
            <person name="Liu T."/>
        </authorList>
    </citation>
    <scope>NUCLEOTIDE SEQUENCE</scope>
    <source>
        <strain evidence="1">TF18</strain>
    </source>
</reference>
<sequence>MTDRPRFHIIQGTPAPQTEAEQVRERVRKAPKPHDMPQCHRCGGREYIETKIGAGKTVTKQRVCFLCAMKGERVVM</sequence>
<name>A0AA47HWW0_9GAMM</name>
<organism evidence="1 2">
    <name type="scientific">Stutzerimonas frequens</name>
    <dbReference type="NCBI Taxonomy" id="2968969"/>
    <lineage>
        <taxon>Bacteria</taxon>
        <taxon>Pseudomonadati</taxon>
        <taxon>Pseudomonadota</taxon>
        <taxon>Gammaproteobacteria</taxon>
        <taxon>Pseudomonadales</taxon>
        <taxon>Pseudomonadaceae</taxon>
        <taxon>Stutzerimonas</taxon>
    </lineage>
</organism>
<dbReference type="EMBL" id="CP113257">
    <property type="protein sequence ID" value="WAE51178.1"/>
    <property type="molecule type" value="Genomic_DNA"/>
</dbReference>